<gene>
    <name evidence="2" type="ORF">LACBIDRAFT_334118</name>
</gene>
<proteinExistence type="predicted"/>
<sequence length="165" mass="18681">MSVGFTSFDDIVCRAMKRRDRREHADARKEDGDLFFNQAPIPPLSLYVTSPMAEVQIPPPTIDGIFCVHYKEVMRYPIRANHRRKCSDCGFDGRMRSLASTQSIVRTLSAASIVNKDDAYQCKKHAPTTKKAGRKYYRHTGPSRSTSRCPTQDVIALRKGEKQDG</sequence>
<dbReference type="KEGG" id="lbc:LACBIDRAFT_334118"/>
<dbReference type="Proteomes" id="UP000001194">
    <property type="component" value="Unassembled WGS sequence"/>
</dbReference>
<evidence type="ECO:0000313" key="2">
    <source>
        <dbReference type="EMBL" id="EDR00460.1"/>
    </source>
</evidence>
<dbReference type="InParanoid" id="B0DY52"/>
<evidence type="ECO:0000256" key="1">
    <source>
        <dbReference type="SAM" id="MobiDB-lite"/>
    </source>
</evidence>
<reference evidence="2 3" key="1">
    <citation type="journal article" date="2008" name="Nature">
        <title>The genome of Laccaria bicolor provides insights into mycorrhizal symbiosis.</title>
        <authorList>
            <person name="Martin F."/>
            <person name="Aerts A."/>
            <person name="Ahren D."/>
            <person name="Brun A."/>
            <person name="Danchin E.G.J."/>
            <person name="Duchaussoy F."/>
            <person name="Gibon J."/>
            <person name="Kohler A."/>
            <person name="Lindquist E."/>
            <person name="Pereda V."/>
            <person name="Salamov A."/>
            <person name="Shapiro H.J."/>
            <person name="Wuyts J."/>
            <person name="Blaudez D."/>
            <person name="Buee M."/>
            <person name="Brokstein P."/>
            <person name="Canbaeck B."/>
            <person name="Cohen D."/>
            <person name="Courty P.E."/>
            <person name="Coutinho P.M."/>
            <person name="Delaruelle C."/>
            <person name="Detter J.C."/>
            <person name="Deveau A."/>
            <person name="DiFazio S."/>
            <person name="Duplessis S."/>
            <person name="Fraissinet-Tachet L."/>
            <person name="Lucic E."/>
            <person name="Frey-Klett P."/>
            <person name="Fourrey C."/>
            <person name="Feussner I."/>
            <person name="Gay G."/>
            <person name="Grimwood J."/>
            <person name="Hoegger P.J."/>
            <person name="Jain P."/>
            <person name="Kilaru S."/>
            <person name="Labbe J."/>
            <person name="Lin Y.C."/>
            <person name="Legue V."/>
            <person name="Le Tacon F."/>
            <person name="Marmeisse R."/>
            <person name="Melayah D."/>
            <person name="Montanini B."/>
            <person name="Muratet M."/>
            <person name="Nehls U."/>
            <person name="Niculita-Hirzel H."/>
            <person name="Oudot-Le Secq M.P."/>
            <person name="Peter M."/>
            <person name="Quesneville H."/>
            <person name="Rajashekar B."/>
            <person name="Reich M."/>
            <person name="Rouhier N."/>
            <person name="Schmutz J."/>
            <person name="Yin T."/>
            <person name="Chalot M."/>
            <person name="Henrissat B."/>
            <person name="Kuees U."/>
            <person name="Lucas S."/>
            <person name="Van de Peer Y."/>
            <person name="Podila G.K."/>
            <person name="Polle A."/>
            <person name="Pukkila P.J."/>
            <person name="Richardson P.M."/>
            <person name="Rouze P."/>
            <person name="Sanders I.R."/>
            <person name="Stajich J.E."/>
            <person name="Tunlid A."/>
            <person name="Tuskan G."/>
            <person name="Grigoriev I.V."/>
        </authorList>
    </citation>
    <scope>NUCLEOTIDE SEQUENCE [LARGE SCALE GENOMIC DNA]</scope>
    <source>
        <strain evidence="3">S238N-H82 / ATCC MYA-4686</strain>
    </source>
</reference>
<dbReference type="RefSeq" id="XP_001888852.1">
    <property type="nucleotide sequence ID" value="XM_001888817.1"/>
</dbReference>
<dbReference type="GeneID" id="6084536"/>
<feature type="compositionally biased region" description="Basic and acidic residues" evidence="1">
    <location>
        <begin position="156"/>
        <end position="165"/>
    </location>
</feature>
<dbReference type="EMBL" id="DS547149">
    <property type="protein sequence ID" value="EDR00460.1"/>
    <property type="molecule type" value="Genomic_DNA"/>
</dbReference>
<accession>B0DY52</accession>
<keyword evidence="3" id="KW-1185">Reference proteome</keyword>
<dbReference type="HOGENOM" id="CLU_1611060_0_0_1"/>
<organism evidence="3">
    <name type="scientific">Laccaria bicolor (strain S238N-H82 / ATCC MYA-4686)</name>
    <name type="common">Bicoloured deceiver</name>
    <name type="synonym">Laccaria laccata var. bicolor</name>
    <dbReference type="NCBI Taxonomy" id="486041"/>
    <lineage>
        <taxon>Eukaryota</taxon>
        <taxon>Fungi</taxon>
        <taxon>Dikarya</taxon>
        <taxon>Basidiomycota</taxon>
        <taxon>Agaricomycotina</taxon>
        <taxon>Agaricomycetes</taxon>
        <taxon>Agaricomycetidae</taxon>
        <taxon>Agaricales</taxon>
        <taxon>Agaricineae</taxon>
        <taxon>Hydnangiaceae</taxon>
        <taxon>Laccaria</taxon>
    </lineage>
</organism>
<dbReference type="AlphaFoldDB" id="B0DY52"/>
<evidence type="ECO:0000313" key="3">
    <source>
        <dbReference type="Proteomes" id="UP000001194"/>
    </source>
</evidence>
<feature type="region of interest" description="Disordered" evidence="1">
    <location>
        <begin position="130"/>
        <end position="165"/>
    </location>
</feature>
<protein>
    <submittedName>
        <fullName evidence="2">Predicted protein</fullName>
    </submittedName>
</protein>
<name>B0DY52_LACBS</name>